<reference evidence="1 2" key="1">
    <citation type="journal article" date="2013" name="Genome Biol.">
        <title>The genome sequence of the most widely cultivated cacao type and its use to identify candidate genes regulating pod color.</title>
        <authorList>
            <person name="Motamayor J.C."/>
            <person name="Mockaitis K."/>
            <person name="Schmutz J."/>
            <person name="Haiminen N."/>
            <person name="Iii D.L."/>
            <person name="Cornejo O."/>
            <person name="Findley S.D."/>
            <person name="Zheng P."/>
            <person name="Utro F."/>
            <person name="Royaert S."/>
            <person name="Saski C."/>
            <person name="Jenkins J."/>
            <person name="Podicheti R."/>
            <person name="Zhao M."/>
            <person name="Scheffler B.E."/>
            <person name="Stack J.C."/>
            <person name="Feltus F.A."/>
            <person name="Mustiga G.M."/>
            <person name="Amores F."/>
            <person name="Phillips W."/>
            <person name="Marelli J.P."/>
            <person name="May G.D."/>
            <person name="Shapiro H."/>
            <person name="Ma J."/>
            <person name="Bustamante C.D."/>
            <person name="Schnell R.J."/>
            <person name="Main D."/>
            <person name="Gilbert D."/>
            <person name="Parida L."/>
            <person name="Kuhn D.N."/>
        </authorList>
    </citation>
    <scope>NUCLEOTIDE SEQUENCE [LARGE SCALE GENOMIC DNA]</scope>
    <source>
        <strain evidence="2">cv. Matina 1-6</strain>
    </source>
</reference>
<name>A0A061EH71_THECC</name>
<evidence type="ECO:0000313" key="2">
    <source>
        <dbReference type="Proteomes" id="UP000026915"/>
    </source>
</evidence>
<dbReference type="Gramene" id="EOY03737">
    <property type="protein sequence ID" value="EOY03737"/>
    <property type="gene ID" value="TCM_018892"/>
</dbReference>
<proteinExistence type="predicted"/>
<organism evidence="1 2">
    <name type="scientific">Theobroma cacao</name>
    <name type="common">Cacao</name>
    <name type="synonym">Cocoa</name>
    <dbReference type="NCBI Taxonomy" id="3641"/>
    <lineage>
        <taxon>Eukaryota</taxon>
        <taxon>Viridiplantae</taxon>
        <taxon>Streptophyta</taxon>
        <taxon>Embryophyta</taxon>
        <taxon>Tracheophyta</taxon>
        <taxon>Spermatophyta</taxon>
        <taxon>Magnoliopsida</taxon>
        <taxon>eudicotyledons</taxon>
        <taxon>Gunneridae</taxon>
        <taxon>Pentapetalae</taxon>
        <taxon>rosids</taxon>
        <taxon>malvids</taxon>
        <taxon>Malvales</taxon>
        <taxon>Malvaceae</taxon>
        <taxon>Byttnerioideae</taxon>
        <taxon>Theobroma</taxon>
    </lineage>
</organism>
<protein>
    <recommendedName>
        <fullName evidence="3">Rapid ALkalinization Factor</fullName>
    </recommendedName>
</protein>
<dbReference type="EMBL" id="CM001882">
    <property type="protein sequence ID" value="EOY03737.1"/>
    <property type="molecule type" value="Genomic_DNA"/>
</dbReference>
<dbReference type="HOGENOM" id="CLU_1889527_0_0_1"/>
<dbReference type="Proteomes" id="UP000026915">
    <property type="component" value="Chromosome 4"/>
</dbReference>
<accession>A0A061EH71</accession>
<dbReference type="OMA" id="FNRGCHQ"/>
<keyword evidence="2" id="KW-1185">Reference proteome</keyword>
<gene>
    <name evidence="1" type="ORF">TCM_018892</name>
</gene>
<sequence>MGDLQKTGLYLAIVLTTMIINLSSTNHSAIGSPESSSRSFFHCNLSSHECFRQNEVDLGFEFLMESETSKMVLEMRKMRQQGGRPSTNTLHPADAACGRDKYGYKCTPQGNKGVKRSENCHGSTFNRGCHQIRYK</sequence>
<dbReference type="AlphaFoldDB" id="A0A061EH71"/>
<evidence type="ECO:0008006" key="3">
    <source>
        <dbReference type="Google" id="ProtNLM"/>
    </source>
</evidence>
<dbReference type="InParanoid" id="A0A061EH71"/>
<evidence type="ECO:0000313" key="1">
    <source>
        <dbReference type="EMBL" id="EOY03737.1"/>
    </source>
</evidence>